<name>A0A6C0HE34_9ZZZZ</name>
<organism evidence="1">
    <name type="scientific">viral metagenome</name>
    <dbReference type="NCBI Taxonomy" id="1070528"/>
    <lineage>
        <taxon>unclassified sequences</taxon>
        <taxon>metagenomes</taxon>
        <taxon>organismal metagenomes</taxon>
    </lineage>
</organism>
<protein>
    <submittedName>
        <fullName evidence="1">Uncharacterized protein</fullName>
    </submittedName>
</protein>
<proteinExistence type="predicted"/>
<accession>A0A6C0HE34</accession>
<sequence length="125" mass="14337">MTTCYLKTSHPEFYTNRTLDSDYEMKIFAENHIQVSGQTVIYLKVACKMTSGNSSIPFMIIPDESLYNTPVRFSGSPMYINQKDYYSVTLYLTNISPYTYTIAYGKPIAKITLLNNKFNLVTEPL</sequence>
<reference evidence="1" key="1">
    <citation type="journal article" date="2020" name="Nature">
        <title>Giant virus diversity and host interactions through global metagenomics.</title>
        <authorList>
            <person name="Schulz F."/>
            <person name="Roux S."/>
            <person name="Paez-Espino D."/>
            <person name="Jungbluth S."/>
            <person name="Walsh D.A."/>
            <person name="Denef V.J."/>
            <person name="McMahon K.D."/>
            <person name="Konstantinidis K.T."/>
            <person name="Eloe-Fadrosh E.A."/>
            <person name="Kyrpides N.C."/>
            <person name="Woyke T."/>
        </authorList>
    </citation>
    <scope>NUCLEOTIDE SEQUENCE</scope>
    <source>
        <strain evidence="1">GVMAG-M-3300023179-92</strain>
    </source>
</reference>
<dbReference type="EMBL" id="MN739935">
    <property type="protein sequence ID" value="QHT78694.1"/>
    <property type="molecule type" value="Genomic_DNA"/>
</dbReference>
<evidence type="ECO:0000313" key="1">
    <source>
        <dbReference type="EMBL" id="QHT78694.1"/>
    </source>
</evidence>
<dbReference type="AlphaFoldDB" id="A0A6C0HE34"/>